<dbReference type="SMART" id="SM00503">
    <property type="entry name" value="SynN"/>
    <property type="match status" value="1"/>
</dbReference>
<dbReference type="GO" id="GO:0031201">
    <property type="term" value="C:SNARE complex"/>
    <property type="evidence" value="ECO:0007669"/>
    <property type="project" value="TreeGrafter"/>
</dbReference>
<dbReference type="SMART" id="SM00397">
    <property type="entry name" value="t_SNARE"/>
    <property type="match status" value="1"/>
</dbReference>
<dbReference type="GO" id="GO:0005484">
    <property type="term" value="F:SNAP receptor activity"/>
    <property type="evidence" value="ECO:0007669"/>
    <property type="project" value="InterPro"/>
</dbReference>
<dbReference type="InterPro" id="IPR000727">
    <property type="entry name" value="T_SNARE_dom"/>
</dbReference>
<dbReference type="GO" id="GO:0048787">
    <property type="term" value="C:presynaptic active zone membrane"/>
    <property type="evidence" value="ECO:0007669"/>
    <property type="project" value="TreeGrafter"/>
</dbReference>
<dbReference type="InterPro" id="IPR006012">
    <property type="entry name" value="Syntaxin/epimorphin_CS"/>
</dbReference>
<evidence type="ECO:0000259" key="5">
    <source>
        <dbReference type="PROSITE" id="PS50192"/>
    </source>
</evidence>
<dbReference type="GO" id="GO:0031629">
    <property type="term" value="P:synaptic vesicle fusion to presynaptic active zone membrane"/>
    <property type="evidence" value="ECO:0007669"/>
    <property type="project" value="TreeGrafter"/>
</dbReference>
<dbReference type="PROSITE" id="PS50192">
    <property type="entry name" value="T_SNARE"/>
    <property type="match status" value="1"/>
</dbReference>
<organism evidence="6 7">
    <name type="scientific">Echeneis naucrates</name>
    <name type="common">Live sharksucker</name>
    <dbReference type="NCBI Taxonomy" id="173247"/>
    <lineage>
        <taxon>Eukaryota</taxon>
        <taxon>Metazoa</taxon>
        <taxon>Chordata</taxon>
        <taxon>Craniata</taxon>
        <taxon>Vertebrata</taxon>
        <taxon>Euteleostomi</taxon>
        <taxon>Actinopterygii</taxon>
        <taxon>Neopterygii</taxon>
        <taxon>Teleostei</taxon>
        <taxon>Neoteleostei</taxon>
        <taxon>Acanthomorphata</taxon>
        <taxon>Carangaria</taxon>
        <taxon>Carangiformes</taxon>
        <taxon>Echeneidae</taxon>
        <taxon>Echeneis</taxon>
    </lineage>
</organism>
<dbReference type="Ensembl" id="ENSENLT00000045577.1">
    <property type="protein sequence ID" value="ENSENLP00000044469.1"/>
    <property type="gene ID" value="ENSENLG00000018943.1"/>
</dbReference>
<evidence type="ECO:0000256" key="1">
    <source>
        <dbReference type="ARBA" id="ARBA00009063"/>
    </source>
</evidence>
<dbReference type="PANTHER" id="PTHR19957">
    <property type="entry name" value="SYNTAXIN"/>
    <property type="match status" value="1"/>
</dbReference>
<keyword evidence="7" id="KW-1185">Reference proteome</keyword>
<dbReference type="InParanoid" id="A0A665WK43"/>
<dbReference type="InterPro" id="IPR045242">
    <property type="entry name" value="Syntaxin"/>
</dbReference>
<dbReference type="PANTHER" id="PTHR19957:SF30">
    <property type="entry name" value="SYNTAXIN-11"/>
    <property type="match status" value="1"/>
</dbReference>
<evidence type="ECO:0000256" key="4">
    <source>
        <dbReference type="SAM" id="MobiDB-lite"/>
    </source>
</evidence>
<dbReference type="InterPro" id="IPR010989">
    <property type="entry name" value="SNARE"/>
</dbReference>
<name>A0A665WK43_ECHNA</name>
<feature type="region of interest" description="Disordered" evidence="4">
    <location>
        <begin position="1"/>
        <end position="24"/>
    </location>
</feature>
<evidence type="ECO:0000313" key="7">
    <source>
        <dbReference type="Proteomes" id="UP000472264"/>
    </source>
</evidence>
<dbReference type="PROSITE" id="PS00914">
    <property type="entry name" value="SYNTAXIN"/>
    <property type="match status" value="1"/>
</dbReference>
<reference evidence="6" key="2">
    <citation type="submission" date="2025-08" db="UniProtKB">
        <authorList>
            <consortium name="Ensembl"/>
        </authorList>
    </citation>
    <scope>IDENTIFICATION</scope>
</reference>
<dbReference type="GO" id="GO:0006886">
    <property type="term" value="P:intracellular protein transport"/>
    <property type="evidence" value="ECO:0007669"/>
    <property type="project" value="InterPro"/>
</dbReference>
<evidence type="ECO:0000256" key="3">
    <source>
        <dbReference type="RuleBase" id="RU003858"/>
    </source>
</evidence>
<reference evidence="6" key="1">
    <citation type="submission" date="2021-04" db="EMBL/GenBank/DDBJ databases">
        <authorList>
            <consortium name="Wellcome Sanger Institute Data Sharing"/>
        </authorList>
    </citation>
    <scope>NUCLEOTIDE SEQUENCE [LARGE SCALE GENOMIC DNA]</scope>
</reference>
<dbReference type="GO" id="GO:0008021">
    <property type="term" value="C:synaptic vesicle"/>
    <property type="evidence" value="ECO:0007669"/>
    <property type="project" value="TreeGrafter"/>
</dbReference>
<dbReference type="GO" id="GO:0000149">
    <property type="term" value="F:SNARE binding"/>
    <property type="evidence" value="ECO:0007669"/>
    <property type="project" value="TreeGrafter"/>
</dbReference>
<sequence>MRDKLERLKTISEEQEDYDEDWDDSKTTLSQQAVVFENTSSIDNILQEAHSIRKEISLLQLEVERLSTHNERFGTSTRRLTLLKKDSDSIARAIQQRGETVYARLKDFGLESSQLEEKEGFNSAVSRIARVQYDTLNRAFQSVMGDYNKAEEMQKKTCRGRIQRQASIMGTDITDEQLDVLVDKGGEGWSELSQSLQTQGARTNRWAMCEIKGRHKELVELEARMKEVHDLFLNMAMIVEDQGSVVNNIEANVCKTQEYVDKINVQIKRLTCTNKFLCSK</sequence>
<keyword evidence="2" id="KW-0175">Coiled coil</keyword>
<dbReference type="Pfam" id="PF00804">
    <property type="entry name" value="Syntaxin"/>
    <property type="match status" value="1"/>
</dbReference>
<dbReference type="SUPFAM" id="SSF47661">
    <property type="entry name" value="t-snare proteins"/>
    <property type="match status" value="1"/>
</dbReference>
<evidence type="ECO:0000256" key="2">
    <source>
        <dbReference type="ARBA" id="ARBA00023054"/>
    </source>
</evidence>
<dbReference type="AlphaFoldDB" id="A0A665WK43"/>
<accession>A0A665WK43</accession>
<feature type="compositionally biased region" description="Basic and acidic residues" evidence="4">
    <location>
        <begin position="1"/>
        <end position="12"/>
    </location>
</feature>
<reference evidence="6" key="3">
    <citation type="submission" date="2025-09" db="UniProtKB">
        <authorList>
            <consortium name="Ensembl"/>
        </authorList>
    </citation>
    <scope>IDENTIFICATION</scope>
</reference>
<dbReference type="OMA" id="QCCPCLP"/>
<dbReference type="GO" id="GO:0048278">
    <property type="term" value="P:vesicle docking"/>
    <property type="evidence" value="ECO:0007669"/>
    <property type="project" value="TreeGrafter"/>
</dbReference>
<comment type="similarity">
    <text evidence="1 3">Belongs to the syntaxin family.</text>
</comment>
<proteinExistence type="inferred from homology"/>
<protein>
    <submittedName>
        <fullName evidence="6">Syntaxin 11</fullName>
    </submittedName>
</protein>
<dbReference type="Proteomes" id="UP000472264">
    <property type="component" value="Chromosome 24"/>
</dbReference>
<dbReference type="InterPro" id="IPR006011">
    <property type="entry name" value="Syntaxin_N"/>
</dbReference>
<dbReference type="Gene3D" id="1.20.58.70">
    <property type="match status" value="1"/>
</dbReference>
<feature type="domain" description="T-SNARE coiled-coil homology" evidence="5">
    <location>
        <begin position="208"/>
        <end position="270"/>
    </location>
</feature>
<feature type="compositionally biased region" description="Acidic residues" evidence="4">
    <location>
        <begin position="13"/>
        <end position="23"/>
    </location>
</feature>
<evidence type="ECO:0000313" key="6">
    <source>
        <dbReference type="Ensembl" id="ENSENLP00000044469.1"/>
    </source>
</evidence>